<dbReference type="SUPFAM" id="SSF54928">
    <property type="entry name" value="RNA-binding domain, RBD"/>
    <property type="match status" value="1"/>
</dbReference>
<accession>M4DUL4</accession>
<dbReference type="AlphaFoldDB" id="M4DUL4"/>
<dbReference type="SMR" id="M4DUL4"/>
<dbReference type="Gramene" id="Bra020207.1">
    <property type="protein sequence ID" value="Bra020207.1-P"/>
    <property type="gene ID" value="Bra020207"/>
</dbReference>
<dbReference type="GO" id="GO:0003723">
    <property type="term" value="F:RNA binding"/>
    <property type="evidence" value="ECO:0007669"/>
    <property type="project" value="UniProtKB-UniRule"/>
</dbReference>
<reference evidence="4" key="3">
    <citation type="submission" date="2023-03" db="UniProtKB">
        <authorList>
            <consortium name="EnsemblPlants"/>
        </authorList>
    </citation>
    <scope>IDENTIFICATION</scope>
    <source>
        <strain evidence="4">cv. Chiifu-401-42</strain>
    </source>
</reference>
<dbReference type="HOGENOM" id="CLU_998719_0_0_1"/>
<dbReference type="Proteomes" id="UP000011750">
    <property type="component" value="Chromosome A02"/>
</dbReference>
<dbReference type="SMART" id="SM00360">
    <property type="entry name" value="RRM"/>
    <property type="match status" value="1"/>
</dbReference>
<dbReference type="InterPro" id="IPR041232">
    <property type="entry name" value="NPL"/>
</dbReference>
<keyword evidence="1" id="KW-0694">RNA-binding</keyword>
<reference evidence="4 5" key="1">
    <citation type="journal article" date="2011" name="Nat. Genet.">
        <title>The genome of the mesopolyploid crop species Brassica rapa.</title>
        <authorList>
            <consortium name="Brassica rapa Genome Sequencing Project Consortium"/>
            <person name="Wang X."/>
            <person name="Wang H."/>
            <person name="Wang J."/>
            <person name="Sun R."/>
            <person name="Wu J."/>
            <person name="Liu S."/>
            <person name="Bai Y."/>
            <person name="Mun J.H."/>
            <person name="Bancroft I."/>
            <person name="Cheng F."/>
            <person name="Huang S."/>
            <person name="Li X."/>
            <person name="Hua W."/>
            <person name="Wang J."/>
            <person name="Wang X."/>
            <person name="Freeling M."/>
            <person name="Pires J.C."/>
            <person name="Paterson A.H."/>
            <person name="Chalhoub B."/>
            <person name="Wang B."/>
            <person name="Hayward A."/>
            <person name="Sharpe A.G."/>
            <person name="Park B.S."/>
            <person name="Weisshaar B."/>
            <person name="Liu B."/>
            <person name="Li B."/>
            <person name="Liu B."/>
            <person name="Tong C."/>
            <person name="Song C."/>
            <person name="Duran C."/>
            <person name="Peng C."/>
            <person name="Geng C."/>
            <person name="Koh C."/>
            <person name="Lin C."/>
            <person name="Edwards D."/>
            <person name="Mu D."/>
            <person name="Shen D."/>
            <person name="Soumpourou E."/>
            <person name="Li F."/>
            <person name="Fraser F."/>
            <person name="Conant G."/>
            <person name="Lassalle G."/>
            <person name="King G.J."/>
            <person name="Bonnema G."/>
            <person name="Tang H."/>
            <person name="Wang H."/>
            <person name="Belcram H."/>
            <person name="Zhou H."/>
            <person name="Hirakawa H."/>
            <person name="Abe H."/>
            <person name="Guo H."/>
            <person name="Wang H."/>
            <person name="Jin H."/>
            <person name="Parkin I.A."/>
            <person name="Batley J."/>
            <person name="Kim J.S."/>
            <person name="Just J."/>
            <person name="Li J."/>
            <person name="Xu J."/>
            <person name="Deng J."/>
            <person name="Kim J.A."/>
            <person name="Li J."/>
            <person name="Yu J."/>
            <person name="Meng J."/>
            <person name="Wang J."/>
            <person name="Min J."/>
            <person name="Poulain J."/>
            <person name="Wang J."/>
            <person name="Hatakeyama K."/>
            <person name="Wu K."/>
            <person name="Wang L."/>
            <person name="Fang L."/>
            <person name="Trick M."/>
            <person name="Links M.G."/>
            <person name="Zhao M."/>
            <person name="Jin M."/>
            <person name="Ramchiary N."/>
            <person name="Drou N."/>
            <person name="Berkman P.J."/>
            <person name="Cai Q."/>
            <person name="Huang Q."/>
            <person name="Li R."/>
            <person name="Tabata S."/>
            <person name="Cheng S."/>
            <person name="Zhang S."/>
            <person name="Zhang S."/>
            <person name="Huang S."/>
            <person name="Sato S."/>
            <person name="Sun S."/>
            <person name="Kwon S.J."/>
            <person name="Choi S.R."/>
            <person name="Lee T.H."/>
            <person name="Fan W."/>
            <person name="Zhao X."/>
            <person name="Tan X."/>
            <person name="Xu X."/>
            <person name="Wang Y."/>
            <person name="Qiu Y."/>
            <person name="Yin Y."/>
            <person name="Li Y."/>
            <person name="Du Y."/>
            <person name="Liao Y."/>
            <person name="Lim Y."/>
            <person name="Narusaka Y."/>
            <person name="Wang Y."/>
            <person name="Wang Z."/>
            <person name="Li Z."/>
            <person name="Wang Z."/>
            <person name="Xiong Z."/>
            <person name="Zhang Z."/>
        </authorList>
    </citation>
    <scope>NUCLEOTIDE SEQUENCE [LARGE SCALE GENOMIC DNA]</scope>
    <source>
        <strain evidence="4 5">cv. Chiifu-401-42</strain>
    </source>
</reference>
<keyword evidence="5" id="KW-1185">Reference proteome</keyword>
<sequence length="279" mass="31737">MEFWGAKVKAGKTLKVKPGENCLIHISQASLGKAKKGVFGLLYATVDDKKLLLGTLSQDSFPHINFDHLLFDREFELSHTLDRGYVHFIGHQRKKKKRANESSKTPVSFNTGKSVLQPCSESKTNQKKQKIQKENSEEKETPKNEDSCCFGCEEATGNNEQTIFVKGFENLRPRAEIKNALSNFFGSCGEITRVYVPFECKNRIPLGFAFIDLRKGEGNEKALELNGSYMGGKELEVTMASHRDEYYGFTDFHGCERCPVFLDHIYFPSSIKHRRSVYR</sequence>
<feature type="compositionally biased region" description="Basic and acidic residues" evidence="2">
    <location>
        <begin position="131"/>
        <end position="146"/>
    </location>
</feature>
<organism evidence="4 5">
    <name type="scientific">Brassica campestris</name>
    <name type="common">Field mustard</name>
    <dbReference type="NCBI Taxonomy" id="3711"/>
    <lineage>
        <taxon>Eukaryota</taxon>
        <taxon>Viridiplantae</taxon>
        <taxon>Streptophyta</taxon>
        <taxon>Embryophyta</taxon>
        <taxon>Tracheophyta</taxon>
        <taxon>Spermatophyta</taxon>
        <taxon>Magnoliopsida</taxon>
        <taxon>eudicotyledons</taxon>
        <taxon>Gunneridae</taxon>
        <taxon>Pentapetalae</taxon>
        <taxon>rosids</taxon>
        <taxon>malvids</taxon>
        <taxon>Brassicales</taxon>
        <taxon>Brassicaceae</taxon>
        <taxon>Brassiceae</taxon>
        <taxon>Brassica</taxon>
    </lineage>
</organism>
<dbReference type="InParanoid" id="M4DUL4"/>
<feature type="region of interest" description="Disordered" evidence="2">
    <location>
        <begin position="95"/>
        <end position="146"/>
    </location>
</feature>
<dbReference type="STRING" id="51351.M4DUL4"/>
<reference evidence="4 5" key="2">
    <citation type="journal article" date="2018" name="Hortic Res">
        <title>Improved Brassica rapa reference genome by single-molecule sequencing and chromosome conformation capture technologies.</title>
        <authorList>
            <person name="Zhang L."/>
            <person name="Cai X."/>
            <person name="Wu J."/>
            <person name="Liu M."/>
            <person name="Grob S."/>
            <person name="Cheng F."/>
            <person name="Liang J."/>
            <person name="Cai C."/>
            <person name="Liu Z."/>
            <person name="Liu B."/>
            <person name="Wang F."/>
            <person name="Li S."/>
            <person name="Liu F."/>
            <person name="Li X."/>
            <person name="Cheng L."/>
            <person name="Yang W."/>
            <person name="Li M.H."/>
            <person name="Grossniklaus U."/>
            <person name="Zheng H."/>
            <person name="Wang X."/>
        </authorList>
    </citation>
    <scope>NUCLEOTIDE SEQUENCE [LARGE SCALE GENOMIC DNA]</scope>
    <source>
        <strain evidence="4 5">cv. Chiifu-401-42</strain>
    </source>
</reference>
<dbReference type="InterPro" id="IPR035979">
    <property type="entry name" value="RBD_domain_sf"/>
</dbReference>
<feature type="compositionally biased region" description="Polar residues" evidence="2">
    <location>
        <begin position="102"/>
        <end position="123"/>
    </location>
</feature>
<dbReference type="Gene3D" id="3.30.70.330">
    <property type="match status" value="1"/>
</dbReference>
<evidence type="ECO:0000256" key="2">
    <source>
        <dbReference type="SAM" id="MobiDB-lite"/>
    </source>
</evidence>
<dbReference type="EnsemblPlants" id="Bra020207.1">
    <property type="protein sequence ID" value="Bra020207.1-P"/>
    <property type="gene ID" value="Bra020207"/>
</dbReference>
<evidence type="ECO:0000259" key="3">
    <source>
        <dbReference type="PROSITE" id="PS50102"/>
    </source>
</evidence>
<dbReference type="InterPro" id="IPR012677">
    <property type="entry name" value="Nucleotide-bd_a/b_plait_sf"/>
</dbReference>
<dbReference type="Pfam" id="PF17800">
    <property type="entry name" value="NPL"/>
    <property type="match status" value="1"/>
</dbReference>
<name>M4DUL4_BRACM</name>
<protein>
    <recommendedName>
        <fullName evidence="3">RRM domain-containing protein</fullName>
    </recommendedName>
</protein>
<dbReference type="Gene3D" id="2.60.120.340">
    <property type="entry name" value="Nucleoplasmin core domain"/>
    <property type="match status" value="1"/>
</dbReference>
<dbReference type="eggNOG" id="KOG4210">
    <property type="taxonomic scope" value="Eukaryota"/>
</dbReference>
<evidence type="ECO:0000313" key="5">
    <source>
        <dbReference type="Proteomes" id="UP000011750"/>
    </source>
</evidence>
<dbReference type="Pfam" id="PF00076">
    <property type="entry name" value="RRM_1"/>
    <property type="match status" value="1"/>
</dbReference>
<dbReference type="PROSITE" id="PS50102">
    <property type="entry name" value="RRM"/>
    <property type="match status" value="1"/>
</dbReference>
<dbReference type="InterPro" id="IPR000504">
    <property type="entry name" value="RRM_dom"/>
</dbReference>
<evidence type="ECO:0000256" key="1">
    <source>
        <dbReference type="PROSITE-ProRule" id="PRU00176"/>
    </source>
</evidence>
<dbReference type="OMA" id="NEQTIFV"/>
<feature type="domain" description="RRM" evidence="3">
    <location>
        <begin position="161"/>
        <end position="242"/>
    </location>
</feature>
<evidence type="ECO:0000313" key="4">
    <source>
        <dbReference type="EnsemblPlants" id="Bra020207.1-P"/>
    </source>
</evidence>
<proteinExistence type="predicted"/>